<evidence type="ECO:0000313" key="2">
    <source>
        <dbReference type="EMBL" id="GGL25894.1"/>
    </source>
</evidence>
<reference evidence="2 3" key="1">
    <citation type="journal article" date="2019" name="Int. J. Syst. Evol. Microbiol.">
        <title>The Global Catalogue of Microorganisms (GCM) 10K type strain sequencing project: providing services to taxonomists for standard genome sequencing and annotation.</title>
        <authorList>
            <consortium name="The Broad Institute Genomics Platform"/>
            <consortium name="The Broad Institute Genome Sequencing Center for Infectious Disease"/>
            <person name="Wu L."/>
            <person name="Ma J."/>
        </authorList>
    </citation>
    <scope>NUCLEOTIDE SEQUENCE [LARGE SCALE GENOMIC DNA]</scope>
    <source>
        <strain evidence="2 3">JCM 19585</strain>
    </source>
</reference>
<proteinExistence type="predicted"/>
<name>A0A830EZQ5_9EURY</name>
<sequence length="62" mass="7169">MTDDAERPNGCWTCGRETAEDPDAPEPFETTWTREKETDDAIVWECDHCRHVKVIEQEVSDS</sequence>
<evidence type="ECO:0000256" key="1">
    <source>
        <dbReference type="SAM" id="MobiDB-lite"/>
    </source>
</evidence>
<evidence type="ECO:0000313" key="3">
    <source>
        <dbReference type="Proteomes" id="UP000628840"/>
    </source>
</evidence>
<organism evidence="2 3">
    <name type="scientific">Halarchaeum grantii</name>
    <dbReference type="NCBI Taxonomy" id="1193105"/>
    <lineage>
        <taxon>Archaea</taxon>
        <taxon>Methanobacteriati</taxon>
        <taxon>Methanobacteriota</taxon>
        <taxon>Stenosarchaea group</taxon>
        <taxon>Halobacteria</taxon>
        <taxon>Halobacteriales</taxon>
        <taxon>Halobacteriaceae</taxon>
    </lineage>
</organism>
<dbReference type="RefSeq" id="WP_188878909.1">
    <property type="nucleotide sequence ID" value="NZ_BMPF01000001.1"/>
</dbReference>
<dbReference type="Proteomes" id="UP000628840">
    <property type="component" value="Unassembled WGS sequence"/>
</dbReference>
<dbReference type="AlphaFoldDB" id="A0A830EZQ5"/>
<keyword evidence="3" id="KW-1185">Reference proteome</keyword>
<accession>A0A830EZQ5</accession>
<dbReference type="EMBL" id="BMPF01000001">
    <property type="protein sequence ID" value="GGL25894.1"/>
    <property type="molecule type" value="Genomic_DNA"/>
</dbReference>
<gene>
    <name evidence="2" type="ORF">GCM10009037_06900</name>
</gene>
<feature type="region of interest" description="Disordered" evidence="1">
    <location>
        <begin position="1"/>
        <end position="29"/>
    </location>
</feature>
<protein>
    <submittedName>
        <fullName evidence="2">Uncharacterized protein</fullName>
    </submittedName>
</protein>
<comment type="caution">
    <text evidence="2">The sequence shown here is derived from an EMBL/GenBank/DDBJ whole genome shotgun (WGS) entry which is preliminary data.</text>
</comment>